<evidence type="ECO:0000313" key="3">
    <source>
        <dbReference type="Proteomes" id="UP001594351"/>
    </source>
</evidence>
<proteinExistence type="predicted"/>
<accession>A0ABV6YX18</accession>
<comment type="caution">
    <text evidence="2">The sequence shown here is derived from an EMBL/GenBank/DDBJ whole genome shotgun (WGS) entry which is preliminary data.</text>
</comment>
<dbReference type="InterPro" id="IPR036059">
    <property type="entry name" value="TldD/PmbA_sf"/>
</dbReference>
<gene>
    <name evidence="2" type="ORF">ACFL27_10535</name>
</gene>
<dbReference type="PANTHER" id="PTHR43421:SF1">
    <property type="entry name" value="METALLOPROTEASE PMBA"/>
    <property type="match status" value="1"/>
</dbReference>
<protein>
    <submittedName>
        <fullName evidence="2">TldD/PmbA family protein</fullName>
    </submittedName>
</protein>
<dbReference type="InterPro" id="IPR035068">
    <property type="entry name" value="TldD/PmbA_N"/>
</dbReference>
<evidence type="ECO:0000259" key="1">
    <source>
        <dbReference type="Pfam" id="PF19289"/>
    </source>
</evidence>
<reference evidence="2 3" key="1">
    <citation type="submission" date="2024-09" db="EMBL/GenBank/DDBJ databases">
        <title>Laminarin stimulates single cell rates of sulfate reduction while oxygen inhibits transcriptomic activity in coastal marine sediment.</title>
        <authorList>
            <person name="Lindsay M."/>
            <person name="Orcutt B."/>
            <person name="Emerson D."/>
            <person name="Stepanauskas R."/>
            <person name="D'Angelo T."/>
        </authorList>
    </citation>
    <scope>NUCLEOTIDE SEQUENCE [LARGE SCALE GENOMIC DNA]</scope>
    <source>
        <strain evidence="2">SAG AM-311-K15</strain>
    </source>
</reference>
<dbReference type="Gene3D" id="3.30.2290.10">
    <property type="entry name" value="PmbA/TldD superfamily"/>
    <property type="match status" value="1"/>
</dbReference>
<dbReference type="InterPro" id="IPR047657">
    <property type="entry name" value="PmbA"/>
</dbReference>
<name>A0ABV6YX18_UNCC1</name>
<feature type="domain" description="Metalloprotease TldD/E C-terminal" evidence="1">
    <location>
        <begin position="227"/>
        <end position="430"/>
    </location>
</feature>
<organism evidence="2 3">
    <name type="scientific">candidate division CSSED10-310 bacterium</name>
    <dbReference type="NCBI Taxonomy" id="2855610"/>
    <lineage>
        <taxon>Bacteria</taxon>
        <taxon>Bacteria division CSSED10-310</taxon>
    </lineage>
</organism>
<dbReference type="Pfam" id="PF19289">
    <property type="entry name" value="PmbA_TldD_3rd"/>
    <property type="match status" value="1"/>
</dbReference>
<dbReference type="Proteomes" id="UP001594351">
    <property type="component" value="Unassembled WGS sequence"/>
</dbReference>
<dbReference type="EMBL" id="JBHPBY010000111">
    <property type="protein sequence ID" value="MFC1850618.1"/>
    <property type="molecule type" value="Genomic_DNA"/>
</dbReference>
<dbReference type="PANTHER" id="PTHR43421">
    <property type="entry name" value="METALLOPROTEASE PMBA"/>
    <property type="match status" value="1"/>
</dbReference>
<keyword evidence="3" id="KW-1185">Reference proteome</keyword>
<dbReference type="SUPFAM" id="SSF111283">
    <property type="entry name" value="Putative modulator of DNA gyrase, PmbA/TldD"/>
    <property type="match status" value="1"/>
</dbReference>
<dbReference type="InterPro" id="IPR045569">
    <property type="entry name" value="Metalloprtase-TldD/E_C"/>
</dbReference>
<sequence>MSEKEMVRYCVDTLLKRGAHKAQCLLNETVKNEFNIDSDRISLLRTTYDTQLSLTALVDHRKGSAVINQIDPASINAALQKVIEFARGAHQDEANDIAEFQAAELFETGPESPDLHRMYDRLNDFLHYCKRQYPNTTMRKIVLDFTRVNKYFQNSNGVDLISKKGIYNFGTLFISKDAQKSSSFNHTGFSSKNLDEEIQNYGTLDELLKQSSEQIHTRSFPDKMSGDIIVTPDCLERFIYYIISTFVSDYALISGNSIFKDKLDQVIADPKLTLHSRPVSAEIADGYFITRDGYKARNNTIIEKGILKTFLLSLYGSRRTGKPRAVNDGQAFVVEPGQGRLPEMIKSVKRGLLLARLSGCSPSENGDFSGVAKNSYLIENGEIQYPLQETTIAGNLKDMLLNIVDITTERINFGDSIYPWIQFGNIVIAGKHERSQL</sequence>
<evidence type="ECO:0000313" key="2">
    <source>
        <dbReference type="EMBL" id="MFC1850618.1"/>
    </source>
</evidence>